<comment type="catalytic activity">
    <reaction evidence="1">
        <text>Cleavage of a beta-linked Asp residue from the N-terminus of a polypeptide.</text>
        <dbReference type="EC" id="3.4.19.5"/>
    </reaction>
</comment>
<organism evidence="9 10">
    <name type="scientific">Physocladia obscura</name>
    <dbReference type="NCBI Taxonomy" id="109957"/>
    <lineage>
        <taxon>Eukaryota</taxon>
        <taxon>Fungi</taxon>
        <taxon>Fungi incertae sedis</taxon>
        <taxon>Chytridiomycota</taxon>
        <taxon>Chytridiomycota incertae sedis</taxon>
        <taxon>Chytridiomycetes</taxon>
        <taxon>Chytridiales</taxon>
        <taxon>Chytriomycetaceae</taxon>
        <taxon>Physocladia</taxon>
    </lineage>
</organism>
<gene>
    <name evidence="9" type="ORF">HK100_005323</name>
</gene>
<dbReference type="CDD" id="cd04701">
    <property type="entry name" value="Asparaginase_2"/>
    <property type="match status" value="1"/>
</dbReference>
<evidence type="ECO:0000256" key="2">
    <source>
        <dbReference type="ARBA" id="ARBA00012879"/>
    </source>
</evidence>
<dbReference type="FunFam" id="3.60.20.30:FF:000001">
    <property type="entry name" value="Isoaspartyl peptidase/L-asparaginase"/>
    <property type="match status" value="1"/>
</dbReference>
<keyword evidence="4" id="KW-0378">Hydrolase</keyword>
<dbReference type="AlphaFoldDB" id="A0AAD5TB82"/>
<dbReference type="EMBL" id="JADGJH010000025">
    <property type="protein sequence ID" value="KAJ3141927.1"/>
    <property type="molecule type" value="Genomic_DNA"/>
</dbReference>
<dbReference type="Pfam" id="PF01112">
    <property type="entry name" value="Asparaginase_2"/>
    <property type="match status" value="1"/>
</dbReference>
<proteinExistence type="predicted"/>
<dbReference type="Gene3D" id="3.60.20.30">
    <property type="entry name" value="(Glycosyl)asparaginase"/>
    <property type="match status" value="1"/>
</dbReference>
<evidence type="ECO:0000256" key="4">
    <source>
        <dbReference type="ARBA" id="ARBA00022801"/>
    </source>
</evidence>
<dbReference type="InterPro" id="IPR029055">
    <property type="entry name" value="Ntn_hydrolases_N"/>
</dbReference>
<keyword evidence="5" id="KW-0068">Autocatalytic cleavage</keyword>
<dbReference type="PANTHER" id="PTHR10188">
    <property type="entry name" value="L-ASPARAGINASE"/>
    <property type="match status" value="1"/>
</dbReference>
<dbReference type="GO" id="GO:0008798">
    <property type="term" value="F:beta-aspartyl-peptidase activity"/>
    <property type="evidence" value="ECO:0007669"/>
    <property type="project" value="UniProtKB-EC"/>
</dbReference>
<keyword evidence="3" id="KW-0645">Protease</keyword>
<dbReference type="Proteomes" id="UP001211907">
    <property type="component" value="Unassembled WGS sequence"/>
</dbReference>
<reference evidence="9" key="1">
    <citation type="submission" date="2020-05" db="EMBL/GenBank/DDBJ databases">
        <title>Phylogenomic resolution of chytrid fungi.</title>
        <authorList>
            <person name="Stajich J.E."/>
            <person name="Amses K."/>
            <person name="Simmons R."/>
            <person name="Seto K."/>
            <person name="Myers J."/>
            <person name="Bonds A."/>
            <person name="Quandt C.A."/>
            <person name="Barry K."/>
            <person name="Liu P."/>
            <person name="Grigoriev I."/>
            <person name="Longcore J.E."/>
            <person name="James T.Y."/>
        </authorList>
    </citation>
    <scope>NUCLEOTIDE SEQUENCE</scope>
    <source>
        <strain evidence="9">JEL0513</strain>
    </source>
</reference>
<evidence type="ECO:0000256" key="5">
    <source>
        <dbReference type="ARBA" id="ARBA00022813"/>
    </source>
</evidence>
<name>A0AAD5TB82_9FUNG</name>
<evidence type="ECO:0000256" key="6">
    <source>
        <dbReference type="PIRSR" id="PIRSR600246-1"/>
    </source>
</evidence>
<dbReference type="PANTHER" id="PTHR10188:SF6">
    <property type="entry name" value="N(4)-(BETA-N-ACETYLGLUCOSAMINYL)-L-ASPARAGINASE"/>
    <property type="match status" value="1"/>
</dbReference>
<keyword evidence="10" id="KW-1185">Reference proteome</keyword>
<evidence type="ECO:0000256" key="3">
    <source>
        <dbReference type="ARBA" id="ARBA00022670"/>
    </source>
</evidence>
<feature type="binding site" evidence="7">
    <location>
        <begin position="250"/>
        <end position="253"/>
    </location>
    <ligand>
        <name>substrate</name>
    </ligand>
</feature>
<protein>
    <recommendedName>
        <fullName evidence="2">beta-aspartyl-peptidase</fullName>
        <ecNumber evidence="2">3.4.19.5</ecNumber>
    </recommendedName>
</protein>
<feature type="active site" description="Nucleophile" evidence="6">
    <location>
        <position position="199"/>
    </location>
</feature>
<dbReference type="InterPro" id="IPR000246">
    <property type="entry name" value="Peptidase_T2"/>
</dbReference>
<comment type="caution">
    <text evidence="9">The sequence shown here is derived from an EMBL/GenBank/DDBJ whole genome shotgun (WGS) entry which is preliminary data.</text>
</comment>
<feature type="site" description="Cleavage; by autolysis" evidence="8">
    <location>
        <begin position="198"/>
        <end position="199"/>
    </location>
</feature>
<dbReference type="GO" id="GO:0016811">
    <property type="term" value="F:hydrolase activity, acting on carbon-nitrogen (but not peptide) bonds, in linear amides"/>
    <property type="evidence" value="ECO:0007669"/>
    <property type="project" value="UniProtKB-ARBA"/>
</dbReference>
<evidence type="ECO:0000256" key="1">
    <source>
        <dbReference type="ARBA" id="ARBA00000306"/>
    </source>
</evidence>
<accession>A0AAD5TB82</accession>
<dbReference type="EC" id="3.4.19.5" evidence="2"/>
<evidence type="ECO:0000313" key="9">
    <source>
        <dbReference type="EMBL" id="KAJ3141927.1"/>
    </source>
</evidence>
<dbReference type="SUPFAM" id="SSF56235">
    <property type="entry name" value="N-terminal nucleophile aminohydrolases (Ntn hydrolases)"/>
    <property type="match status" value="1"/>
</dbReference>
<evidence type="ECO:0000313" key="10">
    <source>
        <dbReference type="Proteomes" id="UP001211907"/>
    </source>
</evidence>
<feature type="binding site" evidence="7">
    <location>
        <begin position="227"/>
        <end position="230"/>
    </location>
    <ligand>
        <name>substrate</name>
    </ligand>
</feature>
<evidence type="ECO:0000256" key="7">
    <source>
        <dbReference type="PIRSR" id="PIRSR600246-2"/>
    </source>
</evidence>
<evidence type="ECO:0000256" key="8">
    <source>
        <dbReference type="PIRSR" id="PIRSR600246-3"/>
    </source>
</evidence>
<dbReference type="GO" id="GO:0006508">
    <property type="term" value="P:proteolysis"/>
    <property type="evidence" value="ECO:0007669"/>
    <property type="project" value="UniProtKB-KW"/>
</dbReference>
<sequence length="333" mass="35293">MTLPVLAIHGGAGTIEREHLPEDKRYNFSRISYSLTKFGRQEFLSGLSDALHAGWEVLQNGGVALDAVTAAVCALEDNPLFNAGKGAVFTKSGVIRHEASIMDGQNRKAGAVSQLSHTKNPIKLAKLLLEKKPNGHIFLVGNEAENFGAENGLEQVEQEYFHTPIRWKQHLDGLETHGSTKVSEDFASQTHSEDAPKGTVGAVALDSFGNLAAATSTGGMTNKLQTRIGDTPIIGSGTYAENGVVACSATGEGELFIRSVASYDVAAQIKYGSKTLDEAASFTIKRAQELGSSGGLIAIDASGKVSMPNSAGMFRGWISADGEKCGIFFDEDI</sequence>